<dbReference type="Pfam" id="PF00534">
    <property type="entry name" value="Glycos_transf_1"/>
    <property type="match status" value="1"/>
</dbReference>
<dbReference type="PANTHER" id="PTHR45947">
    <property type="entry name" value="SULFOQUINOVOSYL TRANSFERASE SQD2"/>
    <property type="match status" value="1"/>
</dbReference>
<dbReference type="SUPFAM" id="SSF53756">
    <property type="entry name" value="UDP-Glycosyltransferase/glycogen phosphorylase"/>
    <property type="match status" value="1"/>
</dbReference>
<evidence type="ECO:0000313" key="4">
    <source>
        <dbReference type="Proteomes" id="UP000320055"/>
    </source>
</evidence>
<evidence type="ECO:0000259" key="2">
    <source>
        <dbReference type="Pfam" id="PF13439"/>
    </source>
</evidence>
<dbReference type="InterPro" id="IPR028098">
    <property type="entry name" value="Glyco_trans_4-like_N"/>
</dbReference>
<dbReference type="OrthoDB" id="9787111at2"/>
<sequence length="404" mass="45522">MHILSIHNRYLMRGGEEESYELEAAILQENGHQVDTYEENNLNLKTLSSAHLALRTIWSVESYRQVTEKLTSSQYDIVHVHNFFPLISPSVYYAARKAKVPVVQTLQNFRLLCPNALFLREGKVCEACLDKFIPYPGVVHGCYRNSKVSSAGVAAMLSVHRALGTWKNLVDRYIALTNYDRDKFIQGSIPGDKITVKPNIIHPDPGVGEGKGNYAVFVGRLSVEKGIDTLLDAWEKLAPKIPLKIVGEGPLADLVAETARRIPQIEWLGYKPLEQVFDVVGQAQFFIYPSKWNETFSRVAVEAFAKGTPVIAAAGVTAMKELVDPGRTGLHFKIGDSEDLVTKVKWLLDNPQQLEMMRHQARAEFENRFAAHKNYRQLINIYQLAISQKQQYALENKTNSKVVP</sequence>
<dbReference type="EMBL" id="CAACVJ010000068">
    <property type="protein sequence ID" value="VEP12695.1"/>
    <property type="molecule type" value="Genomic_DNA"/>
</dbReference>
<dbReference type="InterPro" id="IPR001296">
    <property type="entry name" value="Glyco_trans_1"/>
</dbReference>
<dbReference type="InterPro" id="IPR050194">
    <property type="entry name" value="Glycosyltransferase_grp1"/>
</dbReference>
<name>A0A563VN38_9CYAN</name>
<protein>
    <submittedName>
        <fullName evidence="3">Putative glycosyl transferase</fullName>
    </submittedName>
</protein>
<dbReference type="GO" id="GO:0016757">
    <property type="term" value="F:glycosyltransferase activity"/>
    <property type="evidence" value="ECO:0007669"/>
    <property type="project" value="InterPro"/>
</dbReference>
<dbReference type="Pfam" id="PF13439">
    <property type="entry name" value="Glyco_transf_4"/>
    <property type="match status" value="1"/>
</dbReference>
<dbReference type="AlphaFoldDB" id="A0A563VN38"/>
<keyword evidence="4" id="KW-1185">Reference proteome</keyword>
<dbReference type="PANTHER" id="PTHR45947:SF13">
    <property type="entry name" value="TRANSFERASE"/>
    <property type="match status" value="1"/>
</dbReference>
<accession>A0A563VN38</accession>
<evidence type="ECO:0000313" key="3">
    <source>
        <dbReference type="EMBL" id="VEP12695.1"/>
    </source>
</evidence>
<proteinExistence type="predicted"/>
<dbReference type="Proteomes" id="UP000320055">
    <property type="component" value="Unassembled WGS sequence"/>
</dbReference>
<feature type="domain" description="Glycosyl transferase family 1" evidence="1">
    <location>
        <begin position="210"/>
        <end position="362"/>
    </location>
</feature>
<gene>
    <name evidence="3" type="ORF">H1P_160034</name>
</gene>
<organism evidence="3 4">
    <name type="scientific">Hyella patelloides LEGE 07179</name>
    <dbReference type="NCBI Taxonomy" id="945734"/>
    <lineage>
        <taxon>Bacteria</taxon>
        <taxon>Bacillati</taxon>
        <taxon>Cyanobacteriota</taxon>
        <taxon>Cyanophyceae</taxon>
        <taxon>Pleurocapsales</taxon>
        <taxon>Hyellaceae</taxon>
        <taxon>Hyella</taxon>
    </lineage>
</organism>
<evidence type="ECO:0000259" key="1">
    <source>
        <dbReference type="Pfam" id="PF00534"/>
    </source>
</evidence>
<dbReference type="Gene3D" id="3.40.50.2000">
    <property type="entry name" value="Glycogen Phosphorylase B"/>
    <property type="match status" value="2"/>
</dbReference>
<dbReference type="RefSeq" id="WP_144864262.1">
    <property type="nucleotide sequence ID" value="NZ_LR213778.1"/>
</dbReference>
<keyword evidence="3" id="KW-0808">Transferase</keyword>
<dbReference type="CDD" id="cd03801">
    <property type="entry name" value="GT4_PimA-like"/>
    <property type="match status" value="1"/>
</dbReference>
<reference evidence="3 4" key="1">
    <citation type="submission" date="2019-01" db="EMBL/GenBank/DDBJ databases">
        <authorList>
            <person name="Brito A."/>
        </authorList>
    </citation>
    <scope>NUCLEOTIDE SEQUENCE [LARGE SCALE GENOMIC DNA]</scope>
    <source>
        <strain evidence="3">1</strain>
    </source>
</reference>
<feature type="domain" description="Glycosyltransferase subfamily 4-like N-terminal" evidence="2">
    <location>
        <begin position="51"/>
        <end position="204"/>
    </location>
</feature>